<evidence type="ECO:0000256" key="1">
    <source>
        <dbReference type="ARBA" id="ARBA00003767"/>
    </source>
</evidence>
<feature type="domain" description="C2H2-type" evidence="14">
    <location>
        <begin position="323"/>
        <end position="351"/>
    </location>
</feature>
<dbReference type="InterPro" id="IPR050888">
    <property type="entry name" value="ZnF_C2H2-type_TF"/>
</dbReference>
<keyword evidence="4" id="KW-0479">Metal-binding</keyword>
<dbReference type="AlphaFoldDB" id="A0AAJ6QRD4"/>
<evidence type="ECO:0000256" key="9">
    <source>
        <dbReference type="ARBA" id="ARBA00023125"/>
    </source>
</evidence>
<feature type="compositionally biased region" description="Acidic residues" evidence="13">
    <location>
        <begin position="99"/>
        <end position="111"/>
    </location>
</feature>
<dbReference type="FunFam" id="3.30.160.60:FF:000303">
    <property type="entry name" value="Zinc finger protein 41"/>
    <property type="match status" value="1"/>
</dbReference>
<dbReference type="GO" id="GO:0008270">
    <property type="term" value="F:zinc ion binding"/>
    <property type="evidence" value="ECO:0007669"/>
    <property type="project" value="UniProtKB-KW"/>
</dbReference>
<accession>A0AAJ6QRD4</accession>
<dbReference type="GO" id="GO:1990837">
    <property type="term" value="F:sequence-specific double-stranded DNA binding"/>
    <property type="evidence" value="ECO:0007669"/>
    <property type="project" value="UniProtKB-ARBA"/>
</dbReference>
<evidence type="ECO:0000256" key="12">
    <source>
        <dbReference type="PROSITE-ProRule" id="PRU00042"/>
    </source>
</evidence>
<dbReference type="Proteomes" id="UP000694867">
    <property type="component" value="Unplaced"/>
</dbReference>
<evidence type="ECO:0000313" key="15">
    <source>
        <dbReference type="Proteomes" id="UP000694867"/>
    </source>
</evidence>
<feature type="domain" description="C2H2-type" evidence="14">
    <location>
        <begin position="295"/>
        <end position="322"/>
    </location>
</feature>
<dbReference type="InterPro" id="IPR036236">
    <property type="entry name" value="Znf_C2H2_sf"/>
</dbReference>
<feature type="domain" description="C2H2-type" evidence="14">
    <location>
        <begin position="240"/>
        <end position="262"/>
    </location>
</feature>
<keyword evidence="6 12" id="KW-0863">Zinc-finger</keyword>
<keyword evidence="15" id="KW-1185">Reference proteome</keyword>
<dbReference type="PROSITE" id="PS00028">
    <property type="entry name" value="ZINC_FINGER_C2H2_1"/>
    <property type="match status" value="6"/>
</dbReference>
<dbReference type="GeneID" id="100909015"/>
<evidence type="ECO:0000256" key="3">
    <source>
        <dbReference type="ARBA" id="ARBA00006991"/>
    </source>
</evidence>
<dbReference type="PANTHER" id="PTHR24406">
    <property type="entry name" value="TRANSCRIPTIONAL REPRESSOR CTCFL-RELATED"/>
    <property type="match status" value="1"/>
</dbReference>
<evidence type="ECO:0000256" key="6">
    <source>
        <dbReference type="ARBA" id="ARBA00022771"/>
    </source>
</evidence>
<dbReference type="SMART" id="SM00355">
    <property type="entry name" value="ZnF_C2H2"/>
    <property type="match status" value="6"/>
</dbReference>
<keyword evidence="10" id="KW-0804">Transcription</keyword>
<keyword evidence="11" id="KW-0539">Nucleus</keyword>
<dbReference type="Pfam" id="PF00096">
    <property type="entry name" value="zf-C2H2"/>
    <property type="match status" value="5"/>
</dbReference>
<keyword evidence="9" id="KW-0238">DNA-binding</keyword>
<dbReference type="GO" id="GO:0005634">
    <property type="term" value="C:nucleus"/>
    <property type="evidence" value="ECO:0007669"/>
    <property type="project" value="UniProtKB-SubCell"/>
</dbReference>
<keyword evidence="8" id="KW-0805">Transcription regulation</keyword>
<evidence type="ECO:0000256" key="4">
    <source>
        <dbReference type="ARBA" id="ARBA00022723"/>
    </source>
</evidence>
<evidence type="ECO:0000256" key="11">
    <source>
        <dbReference type="ARBA" id="ARBA00023242"/>
    </source>
</evidence>
<dbReference type="RefSeq" id="XP_003741329.1">
    <property type="nucleotide sequence ID" value="XM_003741281.1"/>
</dbReference>
<comment type="subcellular location">
    <subcellularLocation>
        <location evidence="2">Nucleus</location>
    </subcellularLocation>
</comment>
<feature type="domain" description="C2H2-type" evidence="14">
    <location>
        <begin position="267"/>
        <end position="294"/>
    </location>
</feature>
<name>A0AAJ6QRD4_9ACAR</name>
<feature type="region of interest" description="Disordered" evidence="13">
    <location>
        <begin position="91"/>
        <end position="116"/>
    </location>
</feature>
<comment type="similarity">
    <text evidence="3">Belongs to the krueppel C2H2-type zinc-finger protein family.</text>
</comment>
<gene>
    <name evidence="16" type="primary">LOC100909015</name>
</gene>
<keyword evidence="7" id="KW-0862">Zinc</keyword>
<reference evidence="16" key="1">
    <citation type="submission" date="2025-08" db="UniProtKB">
        <authorList>
            <consortium name="RefSeq"/>
        </authorList>
    </citation>
    <scope>IDENTIFICATION</scope>
</reference>
<evidence type="ECO:0000259" key="14">
    <source>
        <dbReference type="PROSITE" id="PS50157"/>
    </source>
</evidence>
<organism evidence="15 16">
    <name type="scientific">Galendromus occidentalis</name>
    <name type="common">western predatory mite</name>
    <dbReference type="NCBI Taxonomy" id="34638"/>
    <lineage>
        <taxon>Eukaryota</taxon>
        <taxon>Metazoa</taxon>
        <taxon>Ecdysozoa</taxon>
        <taxon>Arthropoda</taxon>
        <taxon>Chelicerata</taxon>
        <taxon>Arachnida</taxon>
        <taxon>Acari</taxon>
        <taxon>Parasitiformes</taxon>
        <taxon>Mesostigmata</taxon>
        <taxon>Gamasina</taxon>
        <taxon>Phytoseioidea</taxon>
        <taxon>Phytoseiidae</taxon>
        <taxon>Typhlodrominae</taxon>
        <taxon>Galendromus</taxon>
    </lineage>
</organism>
<dbReference type="FunFam" id="3.30.160.60:FF:000446">
    <property type="entry name" value="Zinc finger protein"/>
    <property type="match status" value="1"/>
</dbReference>
<dbReference type="InterPro" id="IPR013087">
    <property type="entry name" value="Znf_C2H2_type"/>
</dbReference>
<comment type="function">
    <text evidence="1">May be involved in transcriptional regulation.</text>
</comment>
<dbReference type="PROSITE" id="PS50157">
    <property type="entry name" value="ZINC_FINGER_C2H2_2"/>
    <property type="match status" value="5"/>
</dbReference>
<evidence type="ECO:0000256" key="13">
    <source>
        <dbReference type="SAM" id="MobiDB-lite"/>
    </source>
</evidence>
<protein>
    <submittedName>
        <fullName evidence="16">Zinc finger protein 391</fullName>
    </submittedName>
</protein>
<evidence type="ECO:0000256" key="7">
    <source>
        <dbReference type="ARBA" id="ARBA00022833"/>
    </source>
</evidence>
<evidence type="ECO:0000256" key="10">
    <source>
        <dbReference type="ARBA" id="ARBA00023163"/>
    </source>
</evidence>
<evidence type="ECO:0000256" key="8">
    <source>
        <dbReference type="ARBA" id="ARBA00023015"/>
    </source>
</evidence>
<feature type="domain" description="C2H2-type" evidence="14">
    <location>
        <begin position="212"/>
        <end position="239"/>
    </location>
</feature>
<evidence type="ECO:0000256" key="2">
    <source>
        <dbReference type="ARBA" id="ARBA00004123"/>
    </source>
</evidence>
<proteinExistence type="inferred from homology"/>
<keyword evidence="5" id="KW-0677">Repeat</keyword>
<sequence length="351" mass="39299">MANNMQPGGSGLRQVVNFVEEAYVDDGTYSEYTDMSCEYAPASGTVIQTLSPVKIAQGTTRPLILRVVKEVSGAGEKEETQEVVLKPVSQGFEGTCSPENDEEEVEEGLNEEDARKEASKISQELLSGLVVYYVRPNRVQESTEEESEVVIGGESIEPEPVSTAVGAEITEEDNGTDEKKTKYVCHICKLQFDAGTEHRYHMRTFHNATAARPCPTCSKPFYNTTDLRNHVMAHRGVKPYRCHICGHAFTVKSNLTNHMLRHGPLDFECQVCGKRLAQPASLRKHLRSHGGNKPFPCNLCGKRFLQKGDLTRHQLVHNGQRDFQCDLCEKQFSLKANLQTHRRKIHGHDTQ</sequence>
<dbReference type="KEGG" id="goe:100909015"/>
<evidence type="ECO:0000313" key="16">
    <source>
        <dbReference type="RefSeq" id="XP_003741329.1"/>
    </source>
</evidence>
<evidence type="ECO:0000256" key="5">
    <source>
        <dbReference type="ARBA" id="ARBA00022737"/>
    </source>
</evidence>
<dbReference type="SUPFAM" id="SSF57667">
    <property type="entry name" value="beta-beta-alpha zinc fingers"/>
    <property type="match status" value="3"/>
</dbReference>
<dbReference type="Gene3D" id="3.30.160.60">
    <property type="entry name" value="Classic Zinc Finger"/>
    <property type="match status" value="5"/>
</dbReference>
<dbReference type="FunFam" id="3.30.160.60:FF:000771">
    <property type="entry name" value="zinc finger protein 648"/>
    <property type="match status" value="1"/>
</dbReference>